<dbReference type="Proteomes" id="UP000441717">
    <property type="component" value="Unassembled WGS sequence"/>
</dbReference>
<evidence type="ECO:0000256" key="7">
    <source>
        <dbReference type="PIRSR" id="PIRSR000216-1"/>
    </source>
</evidence>
<feature type="binding site" evidence="7">
    <location>
        <position position="85"/>
    </location>
    <ligand>
        <name>[2Fe-2S] cluster</name>
        <dbReference type="ChEBI" id="CHEBI:190135"/>
    </ligand>
</feature>
<dbReference type="GO" id="GO:0016491">
    <property type="term" value="F:oxidoreductase activity"/>
    <property type="evidence" value="ECO:0007669"/>
    <property type="project" value="InterPro"/>
</dbReference>
<comment type="similarity">
    <text evidence="1">Belongs to the complex I 24 kDa subunit family.</text>
</comment>
<dbReference type="GO" id="GO:0046872">
    <property type="term" value="F:metal ion binding"/>
    <property type="evidence" value="ECO:0007669"/>
    <property type="project" value="UniProtKB-KW"/>
</dbReference>
<feature type="compositionally biased region" description="Basic and acidic residues" evidence="8">
    <location>
        <begin position="160"/>
        <end position="171"/>
    </location>
</feature>
<feature type="region of interest" description="Disordered" evidence="8">
    <location>
        <begin position="159"/>
        <end position="185"/>
    </location>
</feature>
<keyword evidence="5 7" id="KW-0411">Iron-sulfur</keyword>
<name>A0A6N7IMZ8_9FIRM</name>
<dbReference type="SUPFAM" id="SSF52833">
    <property type="entry name" value="Thioredoxin-like"/>
    <property type="match status" value="1"/>
</dbReference>
<dbReference type="InterPro" id="IPR028431">
    <property type="entry name" value="NADP_DH_HndA-like"/>
</dbReference>
<feature type="binding site" evidence="7">
    <location>
        <position position="90"/>
    </location>
    <ligand>
        <name>[2Fe-2S] cluster</name>
        <dbReference type="ChEBI" id="CHEBI:190135"/>
    </ligand>
</feature>
<comment type="cofactor">
    <cofactor evidence="7">
        <name>[2Fe-2S] cluster</name>
        <dbReference type="ChEBI" id="CHEBI:190135"/>
    </cofactor>
    <text evidence="7">Binds 1 [2Fe-2S] cluster.</text>
</comment>
<organism evidence="9 10">
    <name type="scientific">Desulfofundulus thermobenzoicus</name>
    <dbReference type="NCBI Taxonomy" id="29376"/>
    <lineage>
        <taxon>Bacteria</taxon>
        <taxon>Bacillati</taxon>
        <taxon>Bacillota</taxon>
        <taxon>Clostridia</taxon>
        <taxon>Eubacteriales</taxon>
        <taxon>Peptococcaceae</taxon>
        <taxon>Desulfofundulus</taxon>
    </lineage>
</organism>
<dbReference type="PANTHER" id="PTHR43342:SF2">
    <property type="entry name" value="POTENTIAL NAD-REDUCING HYDROGENASE SUBUNIT"/>
    <property type="match status" value="1"/>
</dbReference>
<dbReference type="RefSeq" id="WP_341473701.1">
    <property type="nucleotide sequence ID" value="NZ_WHYR01000003.1"/>
</dbReference>
<accession>A0A6N7IMZ8</accession>
<evidence type="ECO:0000256" key="1">
    <source>
        <dbReference type="ARBA" id="ARBA00010643"/>
    </source>
</evidence>
<dbReference type="Gene3D" id="1.10.10.1590">
    <property type="entry name" value="NADH-quinone oxidoreductase subunit E"/>
    <property type="match status" value="1"/>
</dbReference>
<reference evidence="9 10" key="1">
    <citation type="submission" date="2019-10" db="EMBL/GenBank/DDBJ databases">
        <title>Comparative genomics of sulfur disproportionating microorganisms.</title>
        <authorList>
            <person name="Ward L.M."/>
            <person name="Bertran E."/>
            <person name="Johnston D."/>
        </authorList>
    </citation>
    <scope>NUCLEOTIDE SEQUENCE [LARGE SCALE GENOMIC DNA]</scope>
    <source>
        <strain evidence="9 10">DSM 14055</strain>
    </source>
</reference>
<evidence type="ECO:0000256" key="2">
    <source>
        <dbReference type="ARBA" id="ARBA00022714"/>
    </source>
</evidence>
<evidence type="ECO:0000256" key="5">
    <source>
        <dbReference type="ARBA" id="ARBA00023014"/>
    </source>
</evidence>
<dbReference type="Gene3D" id="3.40.30.10">
    <property type="entry name" value="Glutaredoxin"/>
    <property type="match status" value="1"/>
</dbReference>
<dbReference type="EMBL" id="WHYR01000003">
    <property type="protein sequence ID" value="MQL51023.1"/>
    <property type="molecule type" value="Genomic_DNA"/>
</dbReference>
<dbReference type="InterPro" id="IPR042128">
    <property type="entry name" value="NuoE_dom"/>
</dbReference>
<keyword evidence="10" id="KW-1185">Reference proteome</keyword>
<comment type="cofactor">
    <cofactor evidence="6">
        <name>[2Fe-2S] cluster</name>
        <dbReference type="ChEBI" id="CHEBI:190135"/>
    </cofactor>
</comment>
<evidence type="ECO:0000256" key="8">
    <source>
        <dbReference type="SAM" id="MobiDB-lite"/>
    </source>
</evidence>
<keyword evidence="3 7" id="KW-0479">Metal-binding</keyword>
<dbReference type="InterPro" id="IPR036249">
    <property type="entry name" value="Thioredoxin-like_sf"/>
</dbReference>
<evidence type="ECO:0000256" key="3">
    <source>
        <dbReference type="ARBA" id="ARBA00022723"/>
    </source>
</evidence>
<dbReference type="PANTHER" id="PTHR43342">
    <property type="entry name" value="NADH-QUINONE OXIDOREDUCTASE, E SUBUNIT"/>
    <property type="match status" value="1"/>
</dbReference>
<feature type="binding site" evidence="7">
    <location>
        <position position="130"/>
    </location>
    <ligand>
        <name>[2Fe-2S] cluster</name>
        <dbReference type="ChEBI" id="CHEBI:190135"/>
    </ligand>
</feature>
<dbReference type="AlphaFoldDB" id="A0A6N7IMZ8"/>
<dbReference type="GO" id="GO:0051537">
    <property type="term" value="F:2 iron, 2 sulfur cluster binding"/>
    <property type="evidence" value="ECO:0007669"/>
    <property type="project" value="UniProtKB-KW"/>
</dbReference>
<dbReference type="InterPro" id="IPR041921">
    <property type="entry name" value="NuoE_N"/>
</dbReference>
<dbReference type="InterPro" id="IPR002023">
    <property type="entry name" value="NuoE-like"/>
</dbReference>
<dbReference type="Pfam" id="PF01257">
    <property type="entry name" value="2Fe-2S_thioredx"/>
    <property type="match status" value="1"/>
</dbReference>
<comment type="caution">
    <text evidence="9">The sequence shown here is derived from an EMBL/GenBank/DDBJ whole genome shotgun (WGS) entry which is preliminary data.</text>
</comment>
<feature type="binding site" evidence="7">
    <location>
        <position position="126"/>
    </location>
    <ligand>
        <name>[2Fe-2S] cluster</name>
        <dbReference type="ChEBI" id="CHEBI:190135"/>
    </ligand>
</feature>
<keyword evidence="4 7" id="KW-0408">Iron</keyword>
<evidence type="ECO:0000256" key="6">
    <source>
        <dbReference type="ARBA" id="ARBA00034078"/>
    </source>
</evidence>
<sequence length="185" mass="20593">MSGTERDLDDKYRRLDEVIGRYGQQEGQLIRILKEAQEIFGYLPEEVQTYIAGRLDIPVSEVNGVVTFYTLFHTGPRGKYGINVCLGTACYVQGAPSILEEFRRQLGLQDGDTSADGLFTVKSTRCLGACGLSPVITINDKVFGKVKRQDVSKLLRKYRRAPEVRDDDQPVERPGGYPAQAPPGH</sequence>
<keyword evidence="2 7" id="KW-0001">2Fe-2S</keyword>
<evidence type="ECO:0000313" key="10">
    <source>
        <dbReference type="Proteomes" id="UP000441717"/>
    </source>
</evidence>
<evidence type="ECO:0000256" key="4">
    <source>
        <dbReference type="ARBA" id="ARBA00023004"/>
    </source>
</evidence>
<evidence type="ECO:0000313" key="9">
    <source>
        <dbReference type="EMBL" id="MQL51023.1"/>
    </source>
</evidence>
<dbReference type="PIRSF" id="PIRSF000216">
    <property type="entry name" value="NADH_DH_24kDa"/>
    <property type="match status" value="1"/>
</dbReference>
<gene>
    <name evidence="9" type="ORF">GFC01_01810</name>
</gene>
<proteinExistence type="inferred from homology"/>
<protein>
    <submittedName>
        <fullName evidence="9">NAD(P)H-dependent oxidoreductase subunit E</fullName>
    </submittedName>
</protein>
<dbReference type="CDD" id="cd03064">
    <property type="entry name" value="TRX_Fd_NuoE"/>
    <property type="match status" value="1"/>
</dbReference>